<dbReference type="Pfam" id="PF08241">
    <property type="entry name" value="Methyltransf_11"/>
    <property type="match status" value="1"/>
</dbReference>
<dbReference type="RefSeq" id="WP_052515480.1">
    <property type="nucleotide sequence ID" value="NZ_AZAC01000056.1"/>
</dbReference>
<comment type="caution">
    <text evidence="2">The sequence shown here is derived from an EMBL/GenBank/DDBJ whole genome shotgun (WGS) entry which is preliminary data.</text>
</comment>
<evidence type="ECO:0000259" key="1">
    <source>
        <dbReference type="Pfam" id="PF08241"/>
    </source>
</evidence>
<feature type="domain" description="Methyltransferase type 11" evidence="1">
    <location>
        <begin position="53"/>
        <end position="140"/>
    </location>
</feature>
<accession>A0A0D2J6I7</accession>
<keyword evidence="2" id="KW-0489">Methyltransferase</keyword>
<protein>
    <submittedName>
        <fullName evidence="2">SAM-dependent methyltransferase</fullName>
    </submittedName>
</protein>
<dbReference type="InterPro" id="IPR029063">
    <property type="entry name" value="SAM-dependent_MTases_sf"/>
</dbReference>
<reference evidence="2 3" key="1">
    <citation type="submission" date="2013-11" db="EMBL/GenBank/DDBJ databases">
        <title>Metagenomic analysis of a methanogenic consortium involved in long chain n-alkane degradation.</title>
        <authorList>
            <person name="Davidova I.A."/>
            <person name="Callaghan A.V."/>
            <person name="Wawrik B."/>
            <person name="Pruitt S."/>
            <person name="Marks C."/>
            <person name="Duncan K.E."/>
            <person name="Suflita J.M."/>
        </authorList>
    </citation>
    <scope>NUCLEOTIDE SEQUENCE [LARGE SCALE GENOMIC DNA]</scope>
    <source>
        <strain evidence="2 3">SPR</strain>
    </source>
</reference>
<dbReference type="AlphaFoldDB" id="A0A0D2J6I7"/>
<evidence type="ECO:0000313" key="3">
    <source>
        <dbReference type="Proteomes" id="UP000032233"/>
    </source>
</evidence>
<dbReference type="GO" id="GO:0032259">
    <property type="term" value="P:methylation"/>
    <property type="evidence" value="ECO:0007669"/>
    <property type="project" value="UniProtKB-KW"/>
</dbReference>
<sequence length="223" mass="24867">MNSQTQAKPWANQKAVRHYDLTPDQVQQLDNDQTWFFMSRLVARHLPPGSSLLDLGCAAGSLHSLLNKRGVKMQYTGVDVTPELIQAAKHRYPEINFQVASALELPFEDASFDVVFSKGTLFVTQDPHEALLQALRVAKRTLIVDLVLNKPGEPDQTVTTEDRGSVHLLGPQGLSELGRALSGCRVVSNLLNVGLTHRDQLHPAYQKMNYLKHLVLCVHKETK</sequence>
<keyword evidence="3" id="KW-1185">Reference proteome</keyword>
<proteinExistence type="predicted"/>
<dbReference type="SUPFAM" id="SSF53335">
    <property type="entry name" value="S-adenosyl-L-methionine-dependent methyltransferases"/>
    <property type="match status" value="1"/>
</dbReference>
<dbReference type="InterPro" id="IPR013216">
    <property type="entry name" value="Methyltransf_11"/>
</dbReference>
<organism evidence="2 3">
    <name type="scientific">Dethiosulfatarculus sandiegensis</name>
    <dbReference type="NCBI Taxonomy" id="1429043"/>
    <lineage>
        <taxon>Bacteria</taxon>
        <taxon>Pseudomonadati</taxon>
        <taxon>Thermodesulfobacteriota</taxon>
        <taxon>Desulfarculia</taxon>
        <taxon>Desulfarculales</taxon>
        <taxon>Desulfarculaceae</taxon>
        <taxon>Dethiosulfatarculus</taxon>
    </lineage>
</organism>
<dbReference type="CDD" id="cd02440">
    <property type="entry name" value="AdoMet_MTases"/>
    <property type="match status" value="1"/>
</dbReference>
<dbReference type="Proteomes" id="UP000032233">
    <property type="component" value="Unassembled WGS sequence"/>
</dbReference>
<dbReference type="InParanoid" id="A0A0D2J6I7"/>
<evidence type="ECO:0000313" key="2">
    <source>
        <dbReference type="EMBL" id="KIX11301.1"/>
    </source>
</evidence>
<name>A0A0D2J6I7_9BACT</name>
<dbReference type="Gene3D" id="3.40.50.150">
    <property type="entry name" value="Vaccinia Virus protein VP39"/>
    <property type="match status" value="1"/>
</dbReference>
<dbReference type="EMBL" id="AZAC01000056">
    <property type="protein sequence ID" value="KIX11301.1"/>
    <property type="molecule type" value="Genomic_DNA"/>
</dbReference>
<dbReference type="STRING" id="1429043.X474_23515"/>
<keyword evidence="2" id="KW-0808">Transferase</keyword>
<dbReference type="GO" id="GO:0008757">
    <property type="term" value="F:S-adenosylmethionine-dependent methyltransferase activity"/>
    <property type="evidence" value="ECO:0007669"/>
    <property type="project" value="InterPro"/>
</dbReference>
<gene>
    <name evidence="2" type="ORF">X474_23515</name>
</gene>
<dbReference type="OrthoDB" id="262045at2"/>
<dbReference type="PANTHER" id="PTHR43464">
    <property type="entry name" value="METHYLTRANSFERASE"/>
    <property type="match status" value="1"/>
</dbReference>